<sequence>MVNLAAENEFMSPMKNGSQATATRPAIHSPARSHFSFGRASSSGTKASAVGLESIARARKTPVSAALPRVTDRTASAVKNRASTSSRCPKRTETSIHMGMNASPAIRTRCRSRWWLVPVPRKCQAALRPASTTITRPSSDIRAAARNCPVCSGNGLNRPAIRKLTGPICSSGWWA</sequence>
<evidence type="ECO:0000256" key="1">
    <source>
        <dbReference type="SAM" id="MobiDB-lite"/>
    </source>
</evidence>
<evidence type="ECO:0000313" key="2">
    <source>
        <dbReference type="EMBL" id="GCD37640.1"/>
    </source>
</evidence>
<dbReference type="EMBL" id="BHZC01000001">
    <property type="protein sequence ID" value="GCD37640.1"/>
    <property type="molecule type" value="Genomic_DNA"/>
</dbReference>
<comment type="caution">
    <text evidence="2">The sequence shown here is derived from an EMBL/GenBank/DDBJ whole genome shotgun (WGS) entry which is preliminary data.</text>
</comment>
<evidence type="ECO:0000313" key="3">
    <source>
        <dbReference type="Proteomes" id="UP000287830"/>
    </source>
</evidence>
<feature type="region of interest" description="Disordered" evidence="1">
    <location>
        <begin position="1"/>
        <end position="27"/>
    </location>
</feature>
<dbReference type="Proteomes" id="UP000287830">
    <property type="component" value="Unassembled WGS sequence"/>
</dbReference>
<accession>A0A7U9Q0A0</accession>
<name>A0A7U9Q0A0_9ACTN</name>
<proteinExistence type="predicted"/>
<protein>
    <submittedName>
        <fullName evidence="2">Uncharacterized protein</fullName>
    </submittedName>
</protein>
<organism evidence="2 3">
    <name type="scientific">Streptomyces chrestomyceticus JCM 4735</name>
    <dbReference type="NCBI Taxonomy" id="1306181"/>
    <lineage>
        <taxon>Bacteria</taxon>
        <taxon>Bacillati</taxon>
        <taxon>Actinomycetota</taxon>
        <taxon>Actinomycetes</taxon>
        <taxon>Kitasatosporales</taxon>
        <taxon>Streptomycetaceae</taxon>
        <taxon>Streptomyces</taxon>
    </lineage>
</organism>
<feature type="region of interest" description="Disordered" evidence="1">
    <location>
        <begin position="69"/>
        <end position="92"/>
    </location>
</feature>
<gene>
    <name evidence="2" type="ORF">OEIGOIKO_05443</name>
</gene>
<reference evidence="2 3" key="1">
    <citation type="submission" date="2018-11" db="EMBL/GenBank/DDBJ databases">
        <title>Whole genome sequence of Streptomyces chrestomyceticus NBRC 13444(T).</title>
        <authorList>
            <person name="Komaki H."/>
            <person name="Tamura T."/>
        </authorList>
    </citation>
    <scope>NUCLEOTIDE SEQUENCE [LARGE SCALE GENOMIC DNA]</scope>
    <source>
        <strain evidence="2 3">NBRC 13444</strain>
    </source>
</reference>
<dbReference type="AlphaFoldDB" id="A0A7U9Q0A0"/>